<dbReference type="SUPFAM" id="SSF55021">
    <property type="entry name" value="ACT-like"/>
    <property type="match status" value="2"/>
</dbReference>
<keyword evidence="8" id="KW-1185">Reference proteome</keyword>
<comment type="caution">
    <text evidence="7">The sequence shown here is derived from an EMBL/GenBank/DDBJ whole genome shotgun (WGS) entry which is preliminary data.</text>
</comment>
<evidence type="ECO:0000256" key="2">
    <source>
        <dbReference type="ARBA" id="ARBA00013059"/>
    </source>
</evidence>
<dbReference type="OrthoDB" id="4323675at2759"/>
<dbReference type="PANTHER" id="PTHR21499">
    <property type="entry name" value="ASPARTATE KINASE"/>
    <property type="match status" value="1"/>
</dbReference>
<keyword evidence="4" id="KW-0808">Transferase</keyword>
<keyword evidence="5" id="KW-0067">ATP-binding</keyword>
<dbReference type="InterPro" id="IPR036393">
    <property type="entry name" value="AceGlu_kinase-like_sf"/>
</dbReference>
<gene>
    <name evidence="7" type="primary">HOM3_1</name>
    <name evidence="7" type="ORF">IMSHALPRED_000494</name>
</gene>
<dbReference type="InterPro" id="IPR045865">
    <property type="entry name" value="ACT-like_dom_sf"/>
</dbReference>
<dbReference type="SUPFAM" id="SSF53633">
    <property type="entry name" value="Carbamate kinase-like"/>
    <property type="match status" value="1"/>
</dbReference>
<accession>A0A8H3GCN1</accession>
<keyword evidence="4" id="KW-0418">Kinase</keyword>
<dbReference type="AlphaFoldDB" id="A0A8H3GCN1"/>
<organism evidence="7 8">
    <name type="scientific">Imshaugia aleurites</name>
    <dbReference type="NCBI Taxonomy" id="172621"/>
    <lineage>
        <taxon>Eukaryota</taxon>
        <taxon>Fungi</taxon>
        <taxon>Dikarya</taxon>
        <taxon>Ascomycota</taxon>
        <taxon>Pezizomycotina</taxon>
        <taxon>Lecanoromycetes</taxon>
        <taxon>OSLEUM clade</taxon>
        <taxon>Lecanoromycetidae</taxon>
        <taxon>Lecanorales</taxon>
        <taxon>Lecanorineae</taxon>
        <taxon>Parmeliaceae</taxon>
        <taxon>Imshaugia</taxon>
    </lineage>
</organism>
<comment type="similarity">
    <text evidence="1">Belongs to the aspartokinase family.</text>
</comment>
<dbReference type="GO" id="GO:0005524">
    <property type="term" value="F:ATP binding"/>
    <property type="evidence" value="ECO:0007669"/>
    <property type="project" value="UniProtKB-KW"/>
</dbReference>
<evidence type="ECO:0000313" key="7">
    <source>
        <dbReference type="EMBL" id="CAF9937656.1"/>
    </source>
</evidence>
<evidence type="ECO:0000313" key="8">
    <source>
        <dbReference type="Proteomes" id="UP000664534"/>
    </source>
</evidence>
<dbReference type="PANTHER" id="PTHR21499:SF59">
    <property type="entry name" value="ASPARTOKINASE"/>
    <property type="match status" value="1"/>
</dbReference>
<reference evidence="7" key="1">
    <citation type="submission" date="2021-03" db="EMBL/GenBank/DDBJ databases">
        <authorList>
            <person name="Tagirdzhanova G."/>
        </authorList>
    </citation>
    <scope>NUCLEOTIDE SEQUENCE</scope>
</reference>
<dbReference type="Gene3D" id="3.40.1160.10">
    <property type="entry name" value="Acetylglutamate kinase-like"/>
    <property type="match status" value="1"/>
</dbReference>
<dbReference type="EC" id="2.7.2.4" evidence="2"/>
<dbReference type="InterPro" id="IPR054352">
    <property type="entry name" value="ACT_Aspartokinase"/>
</dbReference>
<dbReference type="Pfam" id="PF22468">
    <property type="entry name" value="ACT_9"/>
    <property type="match status" value="1"/>
</dbReference>
<dbReference type="GO" id="GO:0004072">
    <property type="term" value="F:aspartate kinase activity"/>
    <property type="evidence" value="ECO:0007669"/>
    <property type="project" value="UniProtKB-EC"/>
</dbReference>
<keyword evidence="3" id="KW-0547">Nucleotide-binding</keyword>
<dbReference type="GO" id="GO:0005829">
    <property type="term" value="C:cytosol"/>
    <property type="evidence" value="ECO:0007669"/>
    <property type="project" value="TreeGrafter"/>
</dbReference>
<dbReference type="EMBL" id="CAJPDT010000101">
    <property type="protein sequence ID" value="CAF9937656.1"/>
    <property type="molecule type" value="Genomic_DNA"/>
</dbReference>
<dbReference type="GO" id="GO:0009089">
    <property type="term" value="P:lysine biosynthetic process via diaminopimelate"/>
    <property type="evidence" value="ECO:0007669"/>
    <property type="project" value="TreeGrafter"/>
</dbReference>
<evidence type="ECO:0000256" key="5">
    <source>
        <dbReference type="ARBA" id="ARBA00022840"/>
    </source>
</evidence>
<dbReference type="Pfam" id="PF00696">
    <property type="entry name" value="AA_kinase"/>
    <property type="match status" value="1"/>
</dbReference>
<dbReference type="PROSITE" id="PS51671">
    <property type="entry name" value="ACT"/>
    <property type="match status" value="1"/>
</dbReference>
<protein>
    <recommendedName>
        <fullName evidence="2">aspartate kinase</fullName>
        <ecNumber evidence="2">2.7.2.4</ecNumber>
    </recommendedName>
</protein>
<evidence type="ECO:0000256" key="1">
    <source>
        <dbReference type="ARBA" id="ARBA00010122"/>
    </source>
</evidence>
<proteinExistence type="inferred from homology"/>
<name>A0A8H3GCN1_9LECA</name>
<dbReference type="Gene3D" id="3.30.70.260">
    <property type="match status" value="2"/>
</dbReference>
<dbReference type="InterPro" id="IPR002912">
    <property type="entry name" value="ACT_dom"/>
</dbReference>
<dbReference type="InterPro" id="IPR001048">
    <property type="entry name" value="Asp/Glu/Uridylate_kinase"/>
</dbReference>
<feature type="domain" description="ACT" evidence="6">
    <location>
        <begin position="242"/>
        <end position="283"/>
    </location>
</feature>
<evidence type="ECO:0000256" key="3">
    <source>
        <dbReference type="ARBA" id="ARBA00022741"/>
    </source>
</evidence>
<dbReference type="Proteomes" id="UP000664534">
    <property type="component" value="Unassembled WGS sequence"/>
</dbReference>
<sequence>MTYAREIMIWQILTGYFGPLPGGLLKQLGRGYSDLCAALAAVGTKADELQVWKEVSGVYTADPRKVPTAQLLSSIDPREANELTFYGSEVLHHFTIEQCLPSIPIRVKNVLAPHSPGTLITPSSYANPQSHPKRPTAVTVKHQITVVNVHSHRKVEDADFLAQICKILASWSLNIDLFEKNQFHISLAVHSKMPIIKGAEERGGEQDAEDLLNQHKDLQHAIDELSDYGNVDVVKNMAIISLVGLQLKKSIGIAGKLFTALGDNNINIEMISQGGPSSHAIRC</sequence>
<evidence type="ECO:0000256" key="4">
    <source>
        <dbReference type="ARBA" id="ARBA00022777"/>
    </source>
</evidence>
<dbReference type="GO" id="GO:0009090">
    <property type="term" value="P:homoserine biosynthetic process"/>
    <property type="evidence" value="ECO:0007669"/>
    <property type="project" value="TreeGrafter"/>
</dbReference>
<evidence type="ECO:0000259" key="6">
    <source>
        <dbReference type="PROSITE" id="PS51671"/>
    </source>
</evidence>